<dbReference type="PATRIC" id="fig|1305737.6.peg.1144"/>
<dbReference type="CDD" id="cd03801">
    <property type="entry name" value="GT4_PimA-like"/>
    <property type="match status" value="1"/>
</dbReference>
<sequence>MKILQLVTSRKSRGAEISAFLLSQELIKRGHQVVWAGLYPIEGEMGILTLENSTNLDLTGNPQKSLDFKLIFELRKLIQKHKPDIIQANGSDTWKYSVLALIGNSKPRLVYRNISIMSHWVGPRPWIKRMYRLLAKRVDYFCSVGEVANEDIKKLLNIPDSKSGVIRRGFEFYPVDKAIGKSFLQINHGINPGDFVCVQVGSLSVEKNLEFSLHLIVKLKKNIPNLKLLIIGEGVQRQNLEKLKSKLSLENHVFFLGHQKEDLNKIIAGSDIMLLTSHIEGVPGVLMEGMLSSVPVIASSVGGVPELVKNGETGWCISPNDLEAFAKAIQEVSEMDEISRKKILGQAYNLVISNYSLSKVTQQFEELYQSLLATSKSK</sequence>
<dbReference type="InterPro" id="IPR001296">
    <property type="entry name" value="Glyco_trans_1"/>
</dbReference>
<organism evidence="3 4">
    <name type="scientific">Algoriphagus marincola HL-49</name>
    <dbReference type="NCBI Taxonomy" id="1305737"/>
    <lineage>
        <taxon>Bacteria</taxon>
        <taxon>Pseudomonadati</taxon>
        <taxon>Bacteroidota</taxon>
        <taxon>Cytophagia</taxon>
        <taxon>Cytophagales</taxon>
        <taxon>Cyclobacteriaceae</taxon>
        <taxon>Algoriphagus</taxon>
    </lineage>
</organism>
<evidence type="ECO:0000313" key="4">
    <source>
        <dbReference type="Proteomes" id="UP000050421"/>
    </source>
</evidence>
<dbReference type="Proteomes" id="UP000050421">
    <property type="component" value="Unassembled WGS sequence"/>
</dbReference>
<dbReference type="InterPro" id="IPR028098">
    <property type="entry name" value="Glyco_trans_4-like_N"/>
</dbReference>
<gene>
    <name evidence="3" type="ORF">HLUCCX10_02395</name>
</gene>
<accession>A0A0P7YUQ1</accession>
<dbReference type="Pfam" id="PF00534">
    <property type="entry name" value="Glycos_transf_1"/>
    <property type="match status" value="1"/>
</dbReference>
<keyword evidence="3" id="KW-0808">Transferase</keyword>
<dbReference type="STRING" id="1305737.GCA_000526355_01738"/>
<dbReference type="PANTHER" id="PTHR12526:SF630">
    <property type="entry name" value="GLYCOSYLTRANSFERASE"/>
    <property type="match status" value="1"/>
</dbReference>
<evidence type="ECO:0000259" key="2">
    <source>
        <dbReference type="Pfam" id="PF13439"/>
    </source>
</evidence>
<comment type="caution">
    <text evidence="3">The sequence shown here is derived from an EMBL/GenBank/DDBJ whole genome shotgun (WGS) entry which is preliminary data.</text>
</comment>
<evidence type="ECO:0000259" key="1">
    <source>
        <dbReference type="Pfam" id="PF00534"/>
    </source>
</evidence>
<evidence type="ECO:0000313" key="3">
    <source>
        <dbReference type="EMBL" id="KPQ19454.1"/>
    </source>
</evidence>
<name>A0A0P7YUQ1_9BACT</name>
<dbReference type="eggNOG" id="COG0438">
    <property type="taxonomic scope" value="Bacteria"/>
</dbReference>
<proteinExistence type="predicted"/>
<dbReference type="AlphaFoldDB" id="A0A0P7YUQ1"/>
<dbReference type="OrthoDB" id="1522162at2"/>
<dbReference type="EMBL" id="LJXT01000009">
    <property type="protein sequence ID" value="KPQ19454.1"/>
    <property type="molecule type" value="Genomic_DNA"/>
</dbReference>
<feature type="domain" description="Glycosyl transferase family 1" evidence="1">
    <location>
        <begin position="187"/>
        <end position="341"/>
    </location>
</feature>
<reference evidence="3 4" key="1">
    <citation type="submission" date="2015-09" db="EMBL/GenBank/DDBJ databases">
        <title>Identification and resolution of microdiversity through metagenomic sequencing of parallel consortia.</title>
        <authorList>
            <person name="Nelson W.C."/>
            <person name="Romine M.F."/>
            <person name="Lindemann S.R."/>
        </authorList>
    </citation>
    <scope>NUCLEOTIDE SEQUENCE [LARGE SCALE GENOMIC DNA]</scope>
    <source>
        <strain evidence="3">HL-49</strain>
    </source>
</reference>
<feature type="domain" description="Glycosyltransferase subfamily 4-like N-terminal" evidence="2">
    <location>
        <begin position="14"/>
        <end position="170"/>
    </location>
</feature>
<protein>
    <submittedName>
        <fullName evidence="3">Glycosyltransferase</fullName>
    </submittedName>
</protein>
<dbReference type="GO" id="GO:0016757">
    <property type="term" value="F:glycosyltransferase activity"/>
    <property type="evidence" value="ECO:0007669"/>
    <property type="project" value="InterPro"/>
</dbReference>
<dbReference type="SUPFAM" id="SSF53756">
    <property type="entry name" value="UDP-Glycosyltransferase/glycogen phosphorylase"/>
    <property type="match status" value="1"/>
</dbReference>
<dbReference type="Gene3D" id="3.40.50.2000">
    <property type="entry name" value="Glycogen Phosphorylase B"/>
    <property type="match status" value="2"/>
</dbReference>
<dbReference type="Pfam" id="PF13439">
    <property type="entry name" value="Glyco_transf_4"/>
    <property type="match status" value="1"/>
</dbReference>
<dbReference type="PANTHER" id="PTHR12526">
    <property type="entry name" value="GLYCOSYLTRANSFERASE"/>
    <property type="match status" value="1"/>
</dbReference>